<evidence type="ECO:0000313" key="1">
    <source>
        <dbReference type="EMBL" id="CAB3998864.1"/>
    </source>
</evidence>
<dbReference type="AlphaFoldDB" id="A0A7D9I1U2"/>
<sequence length="190" mass="20857">MITGTGFLILFGLGCLLFQCEGQVQPPSNGTRLIFFPGSTVKIDWSFVGDISQVDIRTWFFNSSDGSRTGRLARVIDDGIPGQEDFSLIPRFEIDKPAALILKNVDQSYNGMYIFSLQDGKSVQPQSSEVVVFIAEKPTVTLTCSSPVILNKGDDFTCECRGPGGNPPASVTWYKDGKKIDRTGTEKPKY</sequence>
<dbReference type="InterPro" id="IPR013783">
    <property type="entry name" value="Ig-like_fold"/>
</dbReference>
<reference evidence="1" key="1">
    <citation type="submission" date="2020-04" db="EMBL/GenBank/DDBJ databases">
        <authorList>
            <person name="Alioto T."/>
            <person name="Alioto T."/>
            <person name="Gomez Garrido J."/>
        </authorList>
    </citation>
    <scope>NUCLEOTIDE SEQUENCE</scope>
    <source>
        <strain evidence="1">A484AB</strain>
    </source>
</reference>
<gene>
    <name evidence="1" type="ORF">PACLA_8A037323</name>
</gene>
<name>A0A7D9I1U2_PARCT</name>
<dbReference type="InterPro" id="IPR007110">
    <property type="entry name" value="Ig-like_dom"/>
</dbReference>
<dbReference type="InterPro" id="IPR036179">
    <property type="entry name" value="Ig-like_dom_sf"/>
</dbReference>
<dbReference type="PROSITE" id="PS50835">
    <property type="entry name" value="IG_LIKE"/>
    <property type="match status" value="1"/>
</dbReference>
<dbReference type="Proteomes" id="UP001152795">
    <property type="component" value="Unassembled WGS sequence"/>
</dbReference>
<dbReference type="EMBL" id="CACRXK020003456">
    <property type="protein sequence ID" value="CAB3998864.1"/>
    <property type="molecule type" value="Genomic_DNA"/>
</dbReference>
<proteinExistence type="predicted"/>
<organism evidence="1 2">
    <name type="scientific">Paramuricea clavata</name>
    <name type="common">Red gorgonian</name>
    <name type="synonym">Violescent sea-whip</name>
    <dbReference type="NCBI Taxonomy" id="317549"/>
    <lineage>
        <taxon>Eukaryota</taxon>
        <taxon>Metazoa</taxon>
        <taxon>Cnidaria</taxon>
        <taxon>Anthozoa</taxon>
        <taxon>Octocorallia</taxon>
        <taxon>Malacalcyonacea</taxon>
        <taxon>Plexauridae</taxon>
        <taxon>Paramuricea</taxon>
    </lineage>
</organism>
<protein>
    <submittedName>
        <fullName evidence="1">Limbic system-associated membrane -like, partial</fullName>
    </submittedName>
</protein>
<dbReference type="Gene3D" id="2.60.40.10">
    <property type="entry name" value="Immunoglobulins"/>
    <property type="match status" value="1"/>
</dbReference>
<dbReference type="OrthoDB" id="5981765at2759"/>
<evidence type="ECO:0000313" key="2">
    <source>
        <dbReference type="Proteomes" id="UP001152795"/>
    </source>
</evidence>
<keyword evidence="2" id="KW-1185">Reference proteome</keyword>
<dbReference type="SUPFAM" id="SSF48726">
    <property type="entry name" value="Immunoglobulin"/>
    <property type="match status" value="1"/>
</dbReference>
<comment type="caution">
    <text evidence="1">The sequence shown here is derived from an EMBL/GenBank/DDBJ whole genome shotgun (WGS) entry which is preliminary data.</text>
</comment>
<accession>A0A7D9I1U2</accession>